<dbReference type="EMBL" id="MNAD01001134">
    <property type="protein sequence ID" value="OJT07701.1"/>
    <property type="molecule type" value="Genomic_DNA"/>
</dbReference>
<dbReference type="Proteomes" id="UP000184267">
    <property type="component" value="Unassembled WGS sequence"/>
</dbReference>
<evidence type="ECO:0000313" key="3">
    <source>
        <dbReference type="EMBL" id="OJT07701.1"/>
    </source>
</evidence>
<evidence type="ECO:0000313" key="4">
    <source>
        <dbReference type="EMBL" id="OJT10658.1"/>
    </source>
</evidence>
<dbReference type="Pfam" id="PF06985">
    <property type="entry name" value="HET"/>
    <property type="match status" value="1"/>
</dbReference>
<dbReference type="OMA" id="HNTDHTL"/>
<accession>A0A1M2VSW2</accession>
<protein>
    <submittedName>
        <fullName evidence="4">Vegetative incompatibility protein HET-E-1</fullName>
    </submittedName>
</protein>
<feature type="domain" description="Heterokaryon incompatibility" evidence="1">
    <location>
        <begin position="8"/>
        <end position="100"/>
    </location>
</feature>
<dbReference type="InterPro" id="IPR010730">
    <property type="entry name" value="HET"/>
</dbReference>
<organism evidence="4 5">
    <name type="scientific">Trametes pubescens</name>
    <name type="common">White-rot fungus</name>
    <dbReference type="NCBI Taxonomy" id="154538"/>
    <lineage>
        <taxon>Eukaryota</taxon>
        <taxon>Fungi</taxon>
        <taxon>Dikarya</taxon>
        <taxon>Basidiomycota</taxon>
        <taxon>Agaricomycotina</taxon>
        <taxon>Agaricomycetes</taxon>
        <taxon>Polyporales</taxon>
        <taxon>Polyporaceae</taxon>
        <taxon>Trametes</taxon>
    </lineage>
</organism>
<dbReference type="EMBL" id="MNAD01001292">
    <property type="protein sequence ID" value="OJT06597.1"/>
    <property type="molecule type" value="Genomic_DNA"/>
</dbReference>
<gene>
    <name evidence="4" type="ORF">TRAPUB_12824</name>
    <name evidence="3" type="ORF">TRAPUB_1429</name>
    <name evidence="2" type="ORF">TRAPUB_2549</name>
</gene>
<dbReference type="AlphaFoldDB" id="A0A1M2VSW2"/>
<evidence type="ECO:0000313" key="5">
    <source>
        <dbReference type="Proteomes" id="UP000184267"/>
    </source>
</evidence>
<feature type="non-terminal residue" evidence="4">
    <location>
        <position position="1"/>
    </location>
</feature>
<dbReference type="PANTHER" id="PTHR10622:SF10">
    <property type="entry name" value="HET DOMAIN-CONTAINING PROTEIN"/>
    <property type="match status" value="1"/>
</dbReference>
<reference evidence="4 5" key="1">
    <citation type="submission" date="2016-10" db="EMBL/GenBank/DDBJ databases">
        <title>Genome sequence of the basidiomycete white-rot fungus Trametes pubescens.</title>
        <authorList>
            <person name="Makela M.R."/>
            <person name="Granchi Z."/>
            <person name="Peng M."/>
            <person name="De Vries R.P."/>
            <person name="Grigoriev I."/>
            <person name="Riley R."/>
            <person name="Hilden K."/>
        </authorList>
    </citation>
    <scope>NUCLEOTIDE SEQUENCE [LARGE SCALE GENOMIC DNA]</scope>
    <source>
        <strain evidence="4 5">FBCC735</strain>
    </source>
</reference>
<dbReference type="STRING" id="154538.A0A1M2VSW2"/>
<dbReference type="EMBL" id="MNAD01000758">
    <property type="protein sequence ID" value="OJT10658.1"/>
    <property type="molecule type" value="Genomic_DNA"/>
</dbReference>
<proteinExistence type="predicted"/>
<name>A0A1M2VSW2_TRAPU</name>
<comment type="caution">
    <text evidence="4">The sequence shown here is derived from an EMBL/GenBank/DDBJ whole genome shotgun (WGS) entry which is preliminary data.</text>
</comment>
<evidence type="ECO:0000259" key="1">
    <source>
        <dbReference type="Pfam" id="PF06985"/>
    </source>
</evidence>
<dbReference type="OrthoDB" id="2749026at2759"/>
<dbReference type="PANTHER" id="PTHR10622">
    <property type="entry name" value="HET DOMAIN-CONTAINING PROTEIN"/>
    <property type="match status" value="1"/>
</dbReference>
<keyword evidence="5" id="KW-1185">Reference proteome</keyword>
<sequence length="182" mass="20590">PWAKKKGYAILSHVWCRDKSEQSFADIERLCHGGVSSYDDLRVDAKVRGCVCAAREQGFGWIWNDTCCIDTRSSAELEEAINSMFRWYAEAAMCLAYLQDVPDNCPIEDANSAFRGSGWFKRGWTLQELLAPHCLVFLSVNWQHLGTKFGLADLLQDITGIDAEVLTFHRALQHVSVARRMS</sequence>
<evidence type="ECO:0000313" key="2">
    <source>
        <dbReference type="EMBL" id="OJT06597.1"/>
    </source>
</evidence>